<dbReference type="PANTHER" id="PTHR40111:SF1">
    <property type="entry name" value="CEPHALOSPORIN-C DEACETYLASE"/>
    <property type="match status" value="1"/>
</dbReference>
<reference evidence="4 5" key="1">
    <citation type="submission" date="2011-08" db="EMBL/GenBank/DDBJ databases">
        <title>The Genome Sequence of Alistipes indistinctus YIT 12060.</title>
        <authorList>
            <consortium name="The Broad Institute Genome Sequencing Platform"/>
            <person name="Earl A."/>
            <person name="Ward D."/>
            <person name="Feldgarden M."/>
            <person name="Gevers D."/>
            <person name="Morotomi M."/>
            <person name="Young S.K."/>
            <person name="Zeng Q."/>
            <person name="Gargeya S."/>
            <person name="Fitzgerald M."/>
            <person name="Haas B."/>
            <person name="Abouelleil A."/>
            <person name="Alvarado L."/>
            <person name="Arachchi H.M."/>
            <person name="Berlin A."/>
            <person name="Brown A."/>
            <person name="Chapman S.B."/>
            <person name="Chen Z."/>
            <person name="Dunbar C."/>
            <person name="Freedman E."/>
            <person name="Gearin G."/>
            <person name="Gellesch M."/>
            <person name="Goldberg J."/>
            <person name="Griggs A."/>
            <person name="Gujja S."/>
            <person name="Heiman D."/>
            <person name="Howarth C."/>
            <person name="Larson L."/>
            <person name="Lui A."/>
            <person name="MacDonald P.J.P."/>
            <person name="Montmayeur A."/>
            <person name="Murphy C."/>
            <person name="Neiman D."/>
            <person name="Pearson M."/>
            <person name="Priest M."/>
            <person name="Roberts A."/>
            <person name="Saif S."/>
            <person name="Shea T."/>
            <person name="Shenoy N."/>
            <person name="Sisk P."/>
            <person name="Stolte C."/>
            <person name="Sykes S."/>
            <person name="Wortman J."/>
            <person name="Nusbaum C."/>
            <person name="Birren B."/>
        </authorList>
    </citation>
    <scope>NUCLEOTIDE SEQUENCE [LARGE SCALE GENOMIC DNA]</scope>
    <source>
        <strain evidence="4 5">YIT 12060</strain>
    </source>
</reference>
<proteinExistence type="predicted"/>
<evidence type="ECO:0000259" key="3">
    <source>
        <dbReference type="Pfam" id="PF05448"/>
    </source>
</evidence>
<feature type="domain" description="Acetyl xylan esterase" evidence="3">
    <location>
        <begin position="132"/>
        <end position="425"/>
    </location>
</feature>
<dbReference type="InterPro" id="IPR039069">
    <property type="entry name" value="CE7"/>
</dbReference>
<evidence type="ECO:0000313" key="5">
    <source>
        <dbReference type="Proteomes" id="UP000006008"/>
    </source>
</evidence>
<dbReference type="Gene3D" id="3.40.50.1820">
    <property type="entry name" value="alpha/beta hydrolase"/>
    <property type="match status" value="1"/>
</dbReference>
<dbReference type="eggNOG" id="COG3458">
    <property type="taxonomic scope" value="Bacteria"/>
</dbReference>
<dbReference type="GO" id="GO:0005976">
    <property type="term" value="P:polysaccharide metabolic process"/>
    <property type="evidence" value="ECO:0007669"/>
    <property type="project" value="TreeGrafter"/>
</dbReference>
<dbReference type="GO" id="GO:0052689">
    <property type="term" value="F:carboxylic ester hydrolase activity"/>
    <property type="evidence" value="ECO:0007669"/>
    <property type="project" value="TreeGrafter"/>
</dbReference>
<dbReference type="Proteomes" id="UP000006008">
    <property type="component" value="Unassembled WGS sequence"/>
</dbReference>
<name>G5H7L5_9BACT</name>
<evidence type="ECO:0000256" key="1">
    <source>
        <dbReference type="PIRSR" id="PIRSR639069-1"/>
    </source>
</evidence>
<evidence type="ECO:0000256" key="2">
    <source>
        <dbReference type="SAM" id="SignalP"/>
    </source>
</evidence>
<feature type="signal peptide" evidence="2">
    <location>
        <begin position="1"/>
        <end position="26"/>
    </location>
</feature>
<dbReference type="PANTHER" id="PTHR40111">
    <property type="entry name" value="CEPHALOSPORIN-C DEACETYLASE"/>
    <property type="match status" value="1"/>
</dbReference>
<dbReference type="EMBL" id="ADLD01000009">
    <property type="protein sequence ID" value="EHB92854.1"/>
    <property type="molecule type" value="Genomic_DNA"/>
</dbReference>
<dbReference type="AlphaFoldDB" id="G5H7L5"/>
<dbReference type="SUPFAM" id="SSF53474">
    <property type="entry name" value="alpha/beta-Hydrolases"/>
    <property type="match status" value="1"/>
</dbReference>
<feature type="chain" id="PRO_5003477938" description="Acetyl xylan esterase domain-containing protein" evidence="2">
    <location>
        <begin position="27"/>
        <end position="430"/>
    </location>
</feature>
<dbReference type="PATRIC" id="fig|742725.3.peg.1118"/>
<dbReference type="STRING" id="742725.HMPREF9450_01058"/>
<dbReference type="Pfam" id="PF05448">
    <property type="entry name" value="AXE1"/>
    <property type="match status" value="1"/>
</dbReference>
<gene>
    <name evidence="4" type="ORF">HMPREF9450_01058</name>
</gene>
<feature type="active site" description="Charge relay system" evidence="1">
    <location>
        <position position="409"/>
    </location>
</feature>
<keyword evidence="2" id="KW-0732">Signal</keyword>
<organism evidence="4 5">
    <name type="scientific">Alistipes indistinctus YIT 12060</name>
    <dbReference type="NCBI Taxonomy" id="742725"/>
    <lineage>
        <taxon>Bacteria</taxon>
        <taxon>Pseudomonadati</taxon>
        <taxon>Bacteroidota</taxon>
        <taxon>Bacteroidia</taxon>
        <taxon>Bacteroidales</taxon>
        <taxon>Rikenellaceae</taxon>
        <taxon>Alistipes</taxon>
    </lineage>
</organism>
<protein>
    <recommendedName>
        <fullName evidence="3">Acetyl xylan esterase domain-containing protein</fullName>
    </recommendedName>
</protein>
<evidence type="ECO:0000313" key="4">
    <source>
        <dbReference type="EMBL" id="EHB92854.1"/>
    </source>
</evidence>
<dbReference type="HOGENOM" id="CLU_050843_0_0_10"/>
<dbReference type="InterPro" id="IPR008391">
    <property type="entry name" value="AXE1_dom"/>
</dbReference>
<feature type="active site" description="Nucleophile" evidence="1">
    <location>
        <position position="299"/>
    </location>
</feature>
<dbReference type="InterPro" id="IPR029058">
    <property type="entry name" value="AB_hydrolase_fold"/>
</dbReference>
<feature type="active site" description="Charge relay system" evidence="1">
    <location>
        <position position="380"/>
    </location>
</feature>
<accession>G5H7L5</accession>
<sequence>MNMKKVLLCSLCLLVCALGINIPAVAQPSQKLVNVVVSPDRPDWKYKVGDEAVFTVQVLEAANPVKGITVDYEVGPEFFPTVKKEGVVLKDGKMTLKAKMTEPGFARCRVVAKKDGYTYEGLATVAFSEDQIRPTSPEPADFDAFWTDALAQARKTPLDPIVTLLPERCTPTQNVYQVSFQNERPGSRIYGILMMPKKEGKYPAVLWVPGAGVRGRQGFNLGDSIITLQIGIHGVPVDMPDGVYRDLGSAALSGYWRYSMNDRDEHYYKRVYTGCVRAVDFLCSLPEFDGKTIGVTGGSQGGALSIVTTALDPRIRFMALNHPALCDFAGYLNHRAGGWPHYFREKQPKPGEVEALSYYDVVNFAKRVKVPGWFTWGYNDVVCPPTSMYAAYNVIPAPKELHLYLDSGHWIYPEQAKASNKWLKEHCGIR</sequence>
<comment type="caution">
    <text evidence="4">The sequence shown here is derived from an EMBL/GenBank/DDBJ whole genome shotgun (WGS) entry which is preliminary data.</text>
</comment>
<keyword evidence="5" id="KW-1185">Reference proteome</keyword>